<keyword evidence="2 4" id="KW-0689">Ribosomal protein</keyword>
<dbReference type="Gene3D" id="3.30.70.330">
    <property type="match status" value="1"/>
</dbReference>
<dbReference type="GO" id="GO:0003735">
    <property type="term" value="F:structural constituent of ribosome"/>
    <property type="evidence" value="ECO:0007669"/>
    <property type="project" value="InterPro"/>
</dbReference>
<dbReference type="HAMAP" id="MF_01369_A">
    <property type="entry name" value="Ribosomal_uL23_A"/>
    <property type="match status" value="1"/>
</dbReference>
<dbReference type="EMBL" id="CAAGRJ010008351">
    <property type="protein sequence ID" value="VFV26087.1"/>
    <property type="molecule type" value="Genomic_DNA"/>
</dbReference>
<evidence type="ECO:0000256" key="1">
    <source>
        <dbReference type="ARBA" id="ARBA00006700"/>
    </source>
</evidence>
<gene>
    <name evidence="4" type="ORF">LYPA_23C005983</name>
</gene>
<keyword evidence="5" id="KW-1185">Reference proteome</keyword>
<evidence type="ECO:0000256" key="3">
    <source>
        <dbReference type="ARBA" id="ARBA00023274"/>
    </source>
</evidence>
<dbReference type="Pfam" id="PF00276">
    <property type="entry name" value="Ribosomal_L23"/>
    <property type="match status" value="1"/>
</dbReference>
<name>A0A485N106_LYNPA</name>
<organism evidence="4 5">
    <name type="scientific">Lynx pardinus</name>
    <name type="common">Iberian lynx</name>
    <name type="synonym">Felis pardina</name>
    <dbReference type="NCBI Taxonomy" id="191816"/>
    <lineage>
        <taxon>Eukaryota</taxon>
        <taxon>Metazoa</taxon>
        <taxon>Chordata</taxon>
        <taxon>Craniata</taxon>
        <taxon>Vertebrata</taxon>
        <taxon>Euteleostomi</taxon>
        <taxon>Mammalia</taxon>
        <taxon>Eutheria</taxon>
        <taxon>Laurasiatheria</taxon>
        <taxon>Carnivora</taxon>
        <taxon>Feliformia</taxon>
        <taxon>Felidae</taxon>
        <taxon>Felinae</taxon>
        <taxon>Lynx</taxon>
    </lineage>
</organism>
<keyword evidence="3" id="KW-0687">Ribonucleoprotein</keyword>
<dbReference type="GO" id="GO:0044391">
    <property type="term" value="C:ribosomal subunit"/>
    <property type="evidence" value="ECO:0007669"/>
    <property type="project" value="UniProtKB-ARBA"/>
</dbReference>
<evidence type="ECO:0000313" key="5">
    <source>
        <dbReference type="Proteomes" id="UP000386466"/>
    </source>
</evidence>
<sequence length="179" mass="20323">MTPKAKKEAPTPPKAEAKAKALKAKKVRHKLPCAIVEFSVTTESALKKIEDNNTLVSIANAKASKRLIRQAVQKLYDIDVAKVNTRVGPNGEKKAYVRLSPDYDTLDSANKIGFIEMESSWLNLNIHFFFHHKKKKINFRIEPKLQILIKCLLVLHVSMRQEVPSWFHSSGMSKFAKLK</sequence>
<dbReference type="AlphaFoldDB" id="A0A485N106"/>
<dbReference type="InterPro" id="IPR012677">
    <property type="entry name" value="Nucleotide-bd_a/b_plait_sf"/>
</dbReference>
<evidence type="ECO:0000256" key="2">
    <source>
        <dbReference type="ARBA" id="ARBA00022980"/>
    </source>
</evidence>
<reference evidence="4 5" key="1">
    <citation type="submission" date="2019-01" db="EMBL/GenBank/DDBJ databases">
        <authorList>
            <person name="Alioto T."/>
            <person name="Alioto T."/>
        </authorList>
    </citation>
    <scope>NUCLEOTIDE SEQUENCE [LARGE SCALE GENOMIC DNA]</scope>
</reference>
<dbReference type="GO" id="GO:0006412">
    <property type="term" value="P:translation"/>
    <property type="evidence" value="ECO:0007669"/>
    <property type="project" value="InterPro"/>
</dbReference>
<dbReference type="InterPro" id="IPR012678">
    <property type="entry name" value="Ribosomal_uL23/eL15/eS24_sf"/>
</dbReference>
<evidence type="ECO:0000313" key="4">
    <source>
        <dbReference type="EMBL" id="VFV26087.1"/>
    </source>
</evidence>
<proteinExistence type="inferred from homology"/>
<comment type="similarity">
    <text evidence="1">Belongs to the universal ribosomal protein uL23 family.</text>
</comment>
<protein>
    <submittedName>
        <fullName evidence="4">60s ribosomal protein l23a</fullName>
    </submittedName>
</protein>
<dbReference type="InterPro" id="IPR013025">
    <property type="entry name" value="Ribosomal_uL23-like"/>
</dbReference>
<dbReference type="PANTHER" id="PTHR11620">
    <property type="entry name" value="60S RIBOSOMAL PROTEIN L23A"/>
    <property type="match status" value="1"/>
</dbReference>
<dbReference type="Proteomes" id="UP000386466">
    <property type="component" value="Unassembled WGS sequence"/>
</dbReference>
<dbReference type="SUPFAM" id="SSF54189">
    <property type="entry name" value="Ribosomal proteins S24e, L23 and L15e"/>
    <property type="match status" value="1"/>
</dbReference>
<accession>A0A485N106</accession>